<name>A0ABW6KYU9_9ACTN</name>
<dbReference type="PRINTS" id="PR00039">
    <property type="entry name" value="HTHLYSR"/>
</dbReference>
<comment type="similarity">
    <text evidence="1">Belongs to the LysR transcriptional regulatory family.</text>
</comment>
<dbReference type="InterPro" id="IPR000847">
    <property type="entry name" value="LysR_HTH_N"/>
</dbReference>
<dbReference type="InterPro" id="IPR036388">
    <property type="entry name" value="WH-like_DNA-bd_sf"/>
</dbReference>
<keyword evidence="2" id="KW-0805">Transcription regulation</keyword>
<organism evidence="7 8">
    <name type="scientific">Streptomyces kebangsaanensis</name>
    <dbReference type="NCBI Taxonomy" id="864058"/>
    <lineage>
        <taxon>Bacteria</taxon>
        <taxon>Bacillati</taxon>
        <taxon>Actinomycetota</taxon>
        <taxon>Actinomycetes</taxon>
        <taxon>Kitasatosporales</taxon>
        <taxon>Streptomycetaceae</taxon>
        <taxon>Streptomyces</taxon>
    </lineage>
</organism>
<keyword evidence="4" id="KW-0804">Transcription</keyword>
<keyword evidence="8" id="KW-1185">Reference proteome</keyword>
<evidence type="ECO:0000313" key="8">
    <source>
        <dbReference type="Proteomes" id="UP001601197"/>
    </source>
</evidence>
<reference evidence="7 8" key="1">
    <citation type="submission" date="2024-10" db="EMBL/GenBank/DDBJ databases">
        <title>The Natural Products Discovery Center: Release of the First 8490 Sequenced Strains for Exploring Actinobacteria Biosynthetic Diversity.</title>
        <authorList>
            <person name="Kalkreuter E."/>
            <person name="Kautsar S.A."/>
            <person name="Yang D."/>
            <person name="Bader C.D."/>
            <person name="Teijaro C.N."/>
            <person name="Fluegel L."/>
            <person name="Davis C.M."/>
            <person name="Simpson J.R."/>
            <person name="Lauterbach L."/>
            <person name="Steele A.D."/>
            <person name="Gui C."/>
            <person name="Meng S."/>
            <person name="Li G."/>
            <person name="Viehrig K."/>
            <person name="Ye F."/>
            <person name="Su P."/>
            <person name="Kiefer A.F."/>
            <person name="Nichols A."/>
            <person name="Cepeda A.J."/>
            <person name="Yan W."/>
            <person name="Fan B."/>
            <person name="Jiang Y."/>
            <person name="Adhikari A."/>
            <person name="Zheng C.-J."/>
            <person name="Schuster L."/>
            <person name="Cowan T.M."/>
            <person name="Smanski M.J."/>
            <person name="Chevrette M.G."/>
            <person name="De Carvalho L.P.S."/>
            <person name="Shen B."/>
        </authorList>
    </citation>
    <scope>NUCLEOTIDE SEQUENCE [LARGE SCALE GENOMIC DNA]</scope>
    <source>
        <strain evidence="7 8">NPDC007147</strain>
    </source>
</reference>
<proteinExistence type="inferred from homology"/>
<dbReference type="EMBL" id="JBIAFJ010000018">
    <property type="protein sequence ID" value="MFE9171843.1"/>
    <property type="molecule type" value="Genomic_DNA"/>
</dbReference>
<feature type="domain" description="HTH lysR-type" evidence="6">
    <location>
        <begin position="1"/>
        <end position="47"/>
    </location>
</feature>
<dbReference type="Pfam" id="PF00126">
    <property type="entry name" value="HTH_1"/>
    <property type="match status" value="1"/>
</dbReference>
<evidence type="ECO:0000256" key="2">
    <source>
        <dbReference type="ARBA" id="ARBA00023015"/>
    </source>
</evidence>
<evidence type="ECO:0000256" key="4">
    <source>
        <dbReference type="ARBA" id="ARBA00023163"/>
    </source>
</evidence>
<keyword evidence="3" id="KW-0238">DNA-binding</keyword>
<dbReference type="InterPro" id="IPR036390">
    <property type="entry name" value="WH_DNA-bd_sf"/>
</dbReference>
<dbReference type="Gene3D" id="1.10.10.10">
    <property type="entry name" value="Winged helix-like DNA-binding domain superfamily/Winged helix DNA-binding domain"/>
    <property type="match status" value="1"/>
</dbReference>
<dbReference type="PANTHER" id="PTHR30346">
    <property type="entry name" value="TRANSCRIPTIONAL DUAL REGULATOR HCAR-RELATED"/>
    <property type="match status" value="1"/>
</dbReference>
<dbReference type="Proteomes" id="UP001601197">
    <property type="component" value="Unassembled WGS sequence"/>
</dbReference>
<sequence>MAEDPRFGRSARHLHISQPALSLQIRKLEHMFGVELFRRTSRHVELTAAGESVLVEARKTPAAADPDHRRSGEGLSPAP</sequence>
<gene>
    <name evidence="7" type="ORF">ACFYNZ_20475</name>
</gene>
<dbReference type="PROSITE" id="PS50931">
    <property type="entry name" value="HTH_LYSR"/>
    <property type="match status" value="1"/>
</dbReference>
<accession>A0ABW6KYU9</accession>
<dbReference type="PANTHER" id="PTHR30346:SF0">
    <property type="entry name" value="HCA OPERON TRANSCRIPTIONAL ACTIVATOR HCAR"/>
    <property type="match status" value="1"/>
</dbReference>
<evidence type="ECO:0000256" key="3">
    <source>
        <dbReference type="ARBA" id="ARBA00023125"/>
    </source>
</evidence>
<evidence type="ECO:0000256" key="5">
    <source>
        <dbReference type="SAM" id="MobiDB-lite"/>
    </source>
</evidence>
<feature type="region of interest" description="Disordered" evidence="5">
    <location>
        <begin position="57"/>
        <end position="79"/>
    </location>
</feature>
<evidence type="ECO:0000256" key="1">
    <source>
        <dbReference type="ARBA" id="ARBA00009437"/>
    </source>
</evidence>
<evidence type="ECO:0000313" key="7">
    <source>
        <dbReference type="EMBL" id="MFE9171843.1"/>
    </source>
</evidence>
<protein>
    <submittedName>
        <fullName evidence="7">LysR family transcriptional regulator</fullName>
    </submittedName>
</protein>
<comment type="caution">
    <text evidence="7">The sequence shown here is derived from an EMBL/GenBank/DDBJ whole genome shotgun (WGS) entry which is preliminary data.</text>
</comment>
<evidence type="ECO:0000259" key="6">
    <source>
        <dbReference type="PROSITE" id="PS50931"/>
    </source>
</evidence>
<dbReference type="RefSeq" id="WP_388349166.1">
    <property type="nucleotide sequence ID" value="NZ_JBIAFJ010000018.1"/>
</dbReference>
<dbReference type="SUPFAM" id="SSF46785">
    <property type="entry name" value="Winged helix' DNA-binding domain"/>
    <property type="match status" value="1"/>
</dbReference>